<dbReference type="Gene3D" id="2.40.110.10">
    <property type="entry name" value="Butyryl-CoA Dehydrogenase, subunit A, domain 2"/>
    <property type="match status" value="1"/>
</dbReference>
<dbReference type="EMBL" id="CP093326">
    <property type="protein sequence ID" value="UNK45245.1"/>
    <property type="molecule type" value="Genomic_DNA"/>
</dbReference>
<organism evidence="1 2">
    <name type="scientific">Arthrobacter sulfonylureivorans</name>
    <dbReference type="NCBI Taxonomy" id="2486855"/>
    <lineage>
        <taxon>Bacteria</taxon>
        <taxon>Bacillati</taxon>
        <taxon>Actinomycetota</taxon>
        <taxon>Actinomycetes</taxon>
        <taxon>Micrococcales</taxon>
        <taxon>Micrococcaceae</taxon>
        <taxon>Arthrobacter</taxon>
    </lineage>
</organism>
<evidence type="ECO:0000313" key="2">
    <source>
        <dbReference type="Proteomes" id="UP000829069"/>
    </source>
</evidence>
<name>A0ABY3W7M6_9MICC</name>
<proteinExistence type="predicted"/>
<dbReference type="Proteomes" id="UP000829069">
    <property type="component" value="Chromosome"/>
</dbReference>
<gene>
    <name evidence="1" type="ORF">MNQ99_15070</name>
</gene>
<dbReference type="InterPro" id="IPR009100">
    <property type="entry name" value="AcylCoA_DH/oxidase_NM_dom_sf"/>
</dbReference>
<reference evidence="1 2" key="1">
    <citation type="submission" date="2022-03" db="EMBL/GenBank/DDBJ databases">
        <title>Isotopic signatures of nitrous oxide derived from detoxification processes.</title>
        <authorList>
            <person name="Behrendt U."/>
            <person name="Buchen C."/>
            <person name="Well R."/>
            <person name="Ulrich A."/>
            <person name="Rohe L."/>
            <person name="Kolb S."/>
            <person name="Schloter M."/>
            <person name="Horn M.A."/>
            <person name="Augustin J."/>
        </authorList>
    </citation>
    <scope>NUCLEOTIDE SEQUENCE [LARGE SCALE GENOMIC DNA]</scope>
    <source>
        <strain evidence="1 2">S4-C24</strain>
    </source>
</reference>
<accession>A0ABY3W7M6</accession>
<protein>
    <submittedName>
        <fullName evidence="1">Acyl-CoA dehydrogenase</fullName>
    </submittedName>
</protein>
<dbReference type="RefSeq" id="WP_241913512.1">
    <property type="nucleotide sequence ID" value="NZ_CP093326.1"/>
</dbReference>
<evidence type="ECO:0000313" key="1">
    <source>
        <dbReference type="EMBL" id="UNK45245.1"/>
    </source>
</evidence>
<keyword evidence="2" id="KW-1185">Reference proteome</keyword>
<sequence>MPGTGNTLALWEFLAALAAEDLTAARAVEPHLDAAAILAQAGVELPAGITWGVFAAESSGTRLDAKPSNDGDAWLLSGTKPWCSLAAQLDHAVVTAHVDGGRRAFAVDLTQPAVTVEPAEWISRGLAAVPSGPVSFQQAGATPVGGTDWYLHRPGFAWGGIGVAACWFGGAVGLFRTLRAAATSRTPDQLALAWLGEADRLLAAGADVLAAAAAAVDDGAAGAVQAHRVRGQIAAICSRILEICGHALGPAPMVWDEQHARRAADLSIYLRQHHAARDDAALGAMVLEQPEPAW</sequence>
<dbReference type="SUPFAM" id="SSF56645">
    <property type="entry name" value="Acyl-CoA dehydrogenase NM domain-like"/>
    <property type="match status" value="1"/>
</dbReference>
<dbReference type="InterPro" id="IPR046373">
    <property type="entry name" value="Acyl-CoA_Oxase/DH_mid-dom_sf"/>
</dbReference>